<evidence type="ECO:0000256" key="23">
    <source>
        <dbReference type="ARBA" id="ARBA00048180"/>
    </source>
</evidence>
<keyword evidence="5" id="KW-0963">Cytoplasm</keyword>
<dbReference type="GO" id="GO:0016787">
    <property type="term" value="F:hydrolase activity"/>
    <property type="evidence" value="ECO:0007669"/>
    <property type="project" value="UniProtKB-KW"/>
</dbReference>
<dbReference type="InterPro" id="IPR006683">
    <property type="entry name" value="Thioestr_dom"/>
</dbReference>
<evidence type="ECO:0000256" key="10">
    <source>
        <dbReference type="ARBA" id="ARBA00023098"/>
    </source>
</evidence>
<comment type="subcellular location">
    <subcellularLocation>
        <location evidence="3">Cell projection</location>
        <location evidence="3">Ruffle membrane</location>
    </subcellularLocation>
    <subcellularLocation>
        <location evidence="2">Cytoplasm</location>
    </subcellularLocation>
    <subcellularLocation>
        <location evidence="1">Membrane</location>
        <topology evidence="1">Peripheral membrane protein</topology>
    </subcellularLocation>
</comment>
<feature type="domain" description="RHA1-ro05818 N-terminal helical" evidence="25">
    <location>
        <begin position="8"/>
        <end position="63"/>
    </location>
</feature>
<dbReference type="OrthoDB" id="5242242at2"/>
<evidence type="ECO:0000256" key="15">
    <source>
        <dbReference type="ARBA" id="ARBA00038456"/>
    </source>
</evidence>
<organism evidence="26 27">
    <name type="scientific">Amycolatopsis rhizosphaerae</name>
    <dbReference type="NCBI Taxonomy" id="2053003"/>
    <lineage>
        <taxon>Bacteria</taxon>
        <taxon>Bacillati</taxon>
        <taxon>Actinomycetota</taxon>
        <taxon>Actinomycetes</taxon>
        <taxon>Pseudonocardiales</taxon>
        <taxon>Pseudonocardiaceae</taxon>
        <taxon>Amycolatopsis</taxon>
    </lineage>
</organism>
<dbReference type="InterPro" id="IPR029069">
    <property type="entry name" value="HotDog_dom_sf"/>
</dbReference>
<comment type="catalytic activity">
    <reaction evidence="13">
        <text>(5Z,8Z,11Z,14Z)-eicosatetraenoyl-CoA + H2O = (5Z,8Z,11Z,14Z)-eicosatetraenoate + CoA + H(+)</text>
        <dbReference type="Rhea" id="RHEA:40151"/>
        <dbReference type="ChEBI" id="CHEBI:15377"/>
        <dbReference type="ChEBI" id="CHEBI:15378"/>
        <dbReference type="ChEBI" id="CHEBI:32395"/>
        <dbReference type="ChEBI" id="CHEBI:57287"/>
        <dbReference type="ChEBI" id="CHEBI:57368"/>
    </reaction>
    <physiologicalReaction direction="left-to-right" evidence="13">
        <dbReference type="Rhea" id="RHEA:40152"/>
    </physiologicalReaction>
</comment>
<dbReference type="GO" id="GO:0006631">
    <property type="term" value="P:fatty acid metabolic process"/>
    <property type="evidence" value="ECO:0007669"/>
    <property type="project" value="UniProtKB-KW"/>
</dbReference>
<gene>
    <name evidence="26" type="ORF">FNH05_06130</name>
</gene>
<evidence type="ECO:0000259" key="25">
    <source>
        <dbReference type="Pfam" id="PF20859"/>
    </source>
</evidence>
<reference evidence="26 27" key="1">
    <citation type="submission" date="2019-07" db="EMBL/GenBank/DDBJ databases">
        <authorList>
            <person name="Duangmal K."/>
            <person name="Teo W.F.A."/>
        </authorList>
    </citation>
    <scope>NUCLEOTIDE SEQUENCE [LARGE SCALE GENOMIC DNA]</scope>
    <source>
        <strain evidence="26 27">TBRC 6029</strain>
    </source>
</reference>
<dbReference type="Gene3D" id="1.20.58.350">
    <property type="entry name" value="Thioesterase/thiol ester dehydrase-isomerase"/>
    <property type="match status" value="1"/>
</dbReference>
<evidence type="ECO:0000256" key="11">
    <source>
        <dbReference type="ARBA" id="ARBA00023136"/>
    </source>
</evidence>
<keyword evidence="8" id="KW-0276">Fatty acid metabolism</keyword>
<evidence type="ECO:0000256" key="9">
    <source>
        <dbReference type="ARBA" id="ARBA00022946"/>
    </source>
</evidence>
<evidence type="ECO:0000256" key="4">
    <source>
        <dbReference type="ARBA" id="ARBA00022475"/>
    </source>
</evidence>
<keyword evidence="6" id="KW-0053">Apoptosis</keyword>
<accession>A0A558DD11</accession>
<comment type="catalytic activity">
    <reaction evidence="22">
        <text>dodecanoyl-CoA + H2O = dodecanoate + CoA + H(+)</text>
        <dbReference type="Rhea" id="RHEA:30135"/>
        <dbReference type="ChEBI" id="CHEBI:15377"/>
        <dbReference type="ChEBI" id="CHEBI:15378"/>
        <dbReference type="ChEBI" id="CHEBI:18262"/>
        <dbReference type="ChEBI" id="CHEBI:57287"/>
        <dbReference type="ChEBI" id="CHEBI:57375"/>
    </reaction>
    <physiologicalReaction direction="left-to-right" evidence="22">
        <dbReference type="Rhea" id="RHEA:30136"/>
    </physiologicalReaction>
</comment>
<evidence type="ECO:0000256" key="13">
    <source>
        <dbReference type="ARBA" id="ARBA00035852"/>
    </source>
</evidence>
<name>A0A558DD11_9PSEU</name>
<feature type="domain" description="Thioesterase" evidence="24">
    <location>
        <begin position="119"/>
        <end position="169"/>
    </location>
</feature>
<evidence type="ECO:0000256" key="12">
    <source>
        <dbReference type="ARBA" id="ARBA00023273"/>
    </source>
</evidence>
<evidence type="ECO:0000256" key="1">
    <source>
        <dbReference type="ARBA" id="ARBA00004170"/>
    </source>
</evidence>
<reference evidence="26 27" key="2">
    <citation type="submission" date="2019-08" db="EMBL/GenBank/DDBJ databases">
        <title>Amycolatopsis acidicola sp. nov., isolated from peat swamp forest soil.</title>
        <authorList>
            <person name="Srisuk N."/>
        </authorList>
    </citation>
    <scope>NUCLEOTIDE SEQUENCE [LARGE SCALE GENOMIC DNA]</scope>
    <source>
        <strain evidence="26 27">TBRC 6029</strain>
    </source>
</reference>
<comment type="catalytic activity">
    <reaction evidence="19">
        <text>octanoyl-CoA + H2O = octanoate + CoA + H(+)</text>
        <dbReference type="Rhea" id="RHEA:30143"/>
        <dbReference type="ChEBI" id="CHEBI:15377"/>
        <dbReference type="ChEBI" id="CHEBI:15378"/>
        <dbReference type="ChEBI" id="CHEBI:25646"/>
        <dbReference type="ChEBI" id="CHEBI:57287"/>
        <dbReference type="ChEBI" id="CHEBI:57386"/>
    </reaction>
    <physiologicalReaction direction="left-to-right" evidence="19">
        <dbReference type="Rhea" id="RHEA:30144"/>
    </physiologicalReaction>
</comment>
<dbReference type="SUPFAM" id="SSF54637">
    <property type="entry name" value="Thioesterase/thiol ester dehydrase-isomerase"/>
    <property type="match status" value="1"/>
</dbReference>
<comment type="catalytic activity">
    <reaction evidence="20">
        <text>hexadecanoyl-CoA + H2O = hexadecanoate + CoA + H(+)</text>
        <dbReference type="Rhea" id="RHEA:16645"/>
        <dbReference type="ChEBI" id="CHEBI:7896"/>
        <dbReference type="ChEBI" id="CHEBI:15377"/>
        <dbReference type="ChEBI" id="CHEBI:15378"/>
        <dbReference type="ChEBI" id="CHEBI:57287"/>
        <dbReference type="ChEBI" id="CHEBI:57379"/>
        <dbReference type="EC" id="3.1.2.2"/>
    </reaction>
    <physiologicalReaction direction="left-to-right" evidence="20">
        <dbReference type="Rhea" id="RHEA:16646"/>
    </physiologicalReaction>
</comment>
<dbReference type="InterPro" id="IPR048654">
    <property type="entry name" value="RHA1_ro05818_N"/>
</dbReference>
<evidence type="ECO:0000256" key="2">
    <source>
        <dbReference type="ARBA" id="ARBA00004496"/>
    </source>
</evidence>
<comment type="catalytic activity">
    <reaction evidence="23">
        <text>tetradecanoyl-CoA + H2O = tetradecanoate + CoA + H(+)</text>
        <dbReference type="Rhea" id="RHEA:40119"/>
        <dbReference type="ChEBI" id="CHEBI:15377"/>
        <dbReference type="ChEBI" id="CHEBI:15378"/>
        <dbReference type="ChEBI" id="CHEBI:30807"/>
        <dbReference type="ChEBI" id="CHEBI:57287"/>
        <dbReference type="ChEBI" id="CHEBI:57385"/>
    </reaction>
    <physiologicalReaction direction="left-to-right" evidence="23">
        <dbReference type="Rhea" id="RHEA:40120"/>
    </physiologicalReaction>
</comment>
<evidence type="ECO:0000256" key="18">
    <source>
        <dbReference type="ARBA" id="ARBA00043210"/>
    </source>
</evidence>
<evidence type="ECO:0000256" key="5">
    <source>
        <dbReference type="ARBA" id="ARBA00022490"/>
    </source>
</evidence>
<comment type="similarity">
    <text evidence="15">Belongs to the THEM4/THEM5 thioesterase family.</text>
</comment>
<evidence type="ECO:0000259" key="24">
    <source>
        <dbReference type="Pfam" id="PF03061"/>
    </source>
</evidence>
<dbReference type="EC" id="3.1.2.2" evidence="16"/>
<keyword evidence="12" id="KW-0966">Cell projection</keyword>
<dbReference type="InterPro" id="IPR052365">
    <property type="entry name" value="THEM4/THEM5_acyl-CoA_thioest"/>
</dbReference>
<dbReference type="RefSeq" id="WP_144586293.1">
    <property type="nucleotide sequence ID" value="NZ_VJWX01000035.1"/>
</dbReference>
<keyword evidence="7" id="KW-0378">Hydrolase</keyword>
<sequence>MSQPTATTPAQPAGTEALAAAARSVVDAVVRAGDHCAERAAELAARLRAIADELDRCAPPLEERLGEMRQFSRSVKYNPVTGPGNPFSPPLDCTDRDDAGDGTVRGAVALGLPYQGPPGHVHGGISALLMDHMMGVANGRAGVPGMTARLTLDYHRPVPLYQELTVTARHRSSDGRKILTTGTIGAGGETYVSAEGLFIQPRTPLRE</sequence>
<evidence type="ECO:0000313" key="26">
    <source>
        <dbReference type="EMBL" id="TVT58877.1"/>
    </source>
</evidence>
<comment type="catalytic activity">
    <reaction evidence="14">
        <text>(9Z)-octadecenoyl-CoA + H2O = (9Z)-octadecenoate + CoA + H(+)</text>
        <dbReference type="Rhea" id="RHEA:40139"/>
        <dbReference type="ChEBI" id="CHEBI:15377"/>
        <dbReference type="ChEBI" id="CHEBI:15378"/>
        <dbReference type="ChEBI" id="CHEBI:30823"/>
        <dbReference type="ChEBI" id="CHEBI:57287"/>
        <dbReference type="ChEBI" id="CHEBI:57387"/>
    </reaction>
    <physiologicalReaction direction="left-to-right" evidence="14">
        <dbReference type="Rhea" id="RHEA:40140"/>
    </physiologicalReaction>
</comment>
<evidence type="ECO:0000256" key="17">
    <source>
        <dbReference type="ARBA" id="ARBA00040123"/>
    </source>
</evidence>
<evidence type="ECO:0000256" key="20">
    <source>
        <dbReference type="ARBA" id="ARBA00047734"/>
    </source>
</evidence>
<evidence type="ECO:0000256" key="8">
    <source>
        <dbReference type="ARBA" id="ARBA00022832"/>
    </source>
</evidence>
<protein>
    <recommendedName>
        <fullName evidence="17">Acyl-coenzyme A thioesterase THEM4</fullName>
        <ecNumber evidence="16">3.1.2.2</ecNumber>
    </recommendedName>
    <alternativeName>
        <fullName evidence="18">Thioesterase superfamily member 4</fullName>
    </alternativeName>
</protein>
<evidence type="ECO:0000256" key="7">
    <source>
        <dbReference type="ARBA" id="ARBA00022801"/>
    </source>
</evidence>
<dbReference type="Pfam" id="PF20859">
    <property type="entry name" value="RHA1_ro05818_N"/>
    <property type="match status" value="1"/>
</dbReference>
<evidence type="ECO:0000256" key="16">
    <source>
        <dbReference type="ARBA" id="ARBA00038848"/>
    </source>
</evidence>
<keyword evidence="10" id="KW-0443">Lipid metabolism</keyword>
<dbReference type="Gene3D" id="3.10.129.10">
    <property type="entry name" value="Hotdog Thioesterase"/>
    <property type="match status" value="1"/>
</dbReference>
<evidence type="ECO:0000256" key="14">
    <source>
        <dbReference type="ARBA" id="ARBA00037002"/>
    </source>
</evidence>
<keyword evidence="9" id="KW-0809">Transit peptide</keyword>
<dbReference type="CDD" id="cd03443">
    <property type="entry name" value="PaaI_thioesterase"/>
    <property type="match status" value="1"/>
</dbReference>
<comment type="caution">
    <text evidence="26">The sequence shown here is derived from an EMBL/GenBank/DDBJ whole genome shotgun (WGS) entry which is preliminary data.</text>
</comment>
<dbReference type="PANTHER" id="PTHR12418">
    <property type="entry name" value="ACYL-COENZYME A THIOESTERASE THEM4"/>
    <property type="match status" value="1"/>
</dbReference>
<dbReference type="Proteomes" id="UP000320011">
    <property type="component" value="Unassembled WGS sequence"/>
</dbReference>
<dbReference type="GO" id="GO:0005737">
    <property type="term" value="C:cytoplasm"/>
    <property type="evidence" value="ECO:0007669"/>
    <property type="project" value="UniProtKB-SubCell"/>
</dbReference>
<dbReference type="PANTHER" id="PTHR12418:SF19">
    <property type="entry name" value="ACYL-COENZYME A THIOESTERASE THEM4"/>
    <property type="match status" value="1"/>
</dbReference>
<dbReference type="GO" id="GO:0016020">
    <property type="term" value="C:membrane"/>
    <property type="evidence" value="ECO:0007669"/>
    <property type="project" value="UniProtKB-SubCell"/>
</dbReference>
<dbReference type="Pfam" id="PF03061">
    <property type="entry name" value="4HBT"/>
    <property type="match status" value="1"/>
</dbReference>
<proteinExistence type="inferred from homology"/>
<evidence type="ECO:0000313" key="27">
    <source>
        <dbReference type="Proteomes" id="UP000320011"/>
    </source>
</evidence>
<comment type="catalytic activity">
    <reaction evidence="21">
        <text>decanoyl-CoA + H2O = decanoate + CoA + H(+)</text>
        <dbReference type="Rhea" id="RHEA:40059"/>
        <dbReference type="ChEBI" id="CHEBI:15377"/>
        <dbReference type="ChEBI" id="CHEBI:15378"/>
        <dbReference type="ChEBI" id="CHEBI:27689"/>
        <dbReference type="ChEBI" id="CHEBI:57287"/>
        <dbReference type="ChEBI" id="CHEBI:61430"/>
    </reaction>
    <physiologicalReaction direction="left-to-right" evidence="21">
        <dbReference type="Rhea" id="RHEA:40060"/>
    </physiologicalReaction>
</comment>
<evidence type="ECO:0000256" key="22">
    <source>
        <dbReference type="ARBA" id="ARBA00048074"/>
    </source>
</evidence>
<dbReference type="EMBL" id="VJWX01000035">
    <property type="protein sequence ID" value="TVT58877.1"/>
    <property type="molecule type" value="Genomic_DNA"/>
</dbReference>
<evidence type="ECO:0000256" key="3">
    <source>
        <dbReference type="ARBA" id="ARBA00004632"/>
    </source>
</evidence>
<keyword evidence="11" id="KW-0472">Membrane</keyword>
<evidence type="ECO:0000256" key="19">
    <source>
        <dbReference type="ARBA" id="ARBA00047588"/>
    </source>
</evidence>
<keyword evidence="4" id="KW-1003">Cell membrane</keyword>
<evidence type="ECO:0000256" key="21">
    <source>
        <dbReference type="ARBA" id="ARBA00047969"/>
    </source>
</evidence>
<evidence type="ECO:0000256" key="6">
    <source>
        <dbReference type="ARBA" id="ARBA00022703"/>
    </source>
</evidence>
<dbReference type="AlphaFoldDB" id="A0A558DD11"/>
<keyword evidence="27" id="KW-1185">Reference proteome</keyword>